<dbReference type="InterPro" id="IPR008949">
    <property type="entry name" value="Isoprenoid_synthase_dom_sf"/>
</dbReference>
<comment type="similarity">
    <text evidence="2">Belongs to the terpene synthase family.</text>
</comment>
<dbReference type="SFLD" id="SFLDS00005">
    <property type="entry name" value="Isoprenoid_Synthase_Type_I"/>
    <property type="match status" value="1"/>
</dbReference>
<dbReference type="EC" id="4.2.3.-" evidence="2"/>
<evidence type="ECO:0000256" key="2">
    <source>
        <dbReference type="RuleBase" id="RU366034"/>
    </source>
</evidence>
<organism evidence="3 4">
    <name type="scientific">Streptomyces albospinus</name>
    <dbReference type="NCBI Taxonomy" id="285515"/>
    <lineage>
        <taxon>Bacteria</taxon>
        <taxon>Bacillati</taxon>
        <taxon>Actinomycetota</taxon>
        <taxon>Actinomycetes</taxon>
        <taxon>Kitasatosporales</taxon>
        <taxon>Streptomycetaceae</taxon>
        <taxon>Streptomyces</taxon>
    </lineage>
</organism>
<keyword evidence="1 2" id="KW-0456">Lyase</keyword>
<sequence length="332" mass="37451">MRPCFDIPDSTRTNPHERDAEQANLAWLGDHGMLKSHAAVQRYRSWRLAELAARCWPSVELADLTLAVDFKSFYFLFDDQFDRPGLAGVDHRIRTVCQELCDVVHGRAAGEHQTPLVTAFTDAWRRAQVGMTPAWRSRTAHHFERYFCAQSYEALTHDTSPEPDLETYYAVRGGTAATESVLDMIERLVHAEPTGLLWHSPPLRLMRKTAAQVPFMTNDVYSYPKEAARGDAYNLVAVLRRTDGSSLPKATSQVEQTVRTSMRRFFNLHANLASVCADLSISRAQTEVVLTYGEGLADWLRGHNTWMTTTARYAAQATRPANEPGYDDDLLT</sequence>
<dbReference type="Gene3D" id="1.10.600.10">
    <property type="entry name" value="Farnesyl Diphosphate Synthase"/>
    <property type="match status" value="1"/>
</dbReference>
<dbReference type="PANTHER" id="PTHR35201">
    <property type="entry name" value="TERPENE SYNTHASE"/>
    <property type="match status" value="1"/>
</dbReference>
<accession>A0ABQ2VNK2</accession>
<comment type="caution">
    <text evidence="3">The sequence shown here is derived from an EMBL/GenBank/DDBJ whole genome shotgun (WGS) entry which is preliminary data.</text>
</comment>
<proteinExistence type="inferred from homology"/>
<reference evidence="4" key="1">
    <citation type="journal article" date="2019" name="Int. J. Syst. Evol. Microbiol.">
        <title>The Global Catalogue of Microorganisms (GCM) 10K type strain sequencing project: providing services to taxonomists for standard genome sequencing and annotation.</title>
        <authorList>
            <consortium name="The Broad Institute Genomics Platform"/>
            <consortium name="The Broad Institute Genome Sequencing Center for Infectious Disease"/>
            <person name="Wu L."/>
            <person name="Ma J."/>
        </authorList>
    </citation>
    <scope>NUCLEOTIDE SEQUENCE [LARGE SCALE GENOMIC DNA]</scope>
    <source>
        <strain evidence="4">JCM 3399</strain>
    </source>
</reference>
<dbReference type="Pfam" id="PF19086">
    <property type="entry name" value="Terpene_syn_C_2"/>
    <property type="match status" value="1"/>
</dbReference>
<evidence type="ECO:0000313" key="4">
    <source>
        <dbReference type="Proteomes" id="UP000654471"/>
    </source>
</evidence>
<dbReference type="PANTHER" id="PTHR35201:SF4">
    <property type="entry name" value="BETA-PINACENE SYNTHASE-RELATED"/>
    <property type="match status" value="1"/>
</dbReference>
<dbReference type="Proteomes" id="UP000654471">
    <property type="component" value="Unassembled WGS sequence"/>
</dbReference>
<dbReference type="InterPro" id="IPR034686">
    <property type="entry name" value="Terpene_cyclase-like_2"/>
</dbReference>
<dbReference type="EMBL" id="BMRP01000077">
    <property type="protein sequence ID" value="GGV02314.1"/>
    <property type="molecule type" value="Genomic_DNA"/>
</dbReference>
<keyword evidence="2" id="KW-0479">Metal-binding</keyword>
<keyword evidence="2" id="KW-0460">Magnesium</keyword>
<protein>
    <recommendedName>
        <fullName evidence="2">Terpene synthase</fullName>
        <ecNumber evidence="2">4.2.3.-</ecNumber>
    </recommendedName>
</protein>
<keyword evidence="4" id="KW-1185">Reference proteome</keyword>
<comment type="cofactor">
    <cofactor evidence="2">
        <name>Mg(2+)</name>
        <dbReference type="ChEBI" id="CHEBI:18420"/>
    </cofactor>
</comment>
<dbReference type="RefSeq" id="WP_189308480.1">
    <property type="nucleotide sequence ID" value="NZ_BMRP01000077.1"/>
</dbReference>
<dbReference type="SFLD" id="SFLDG01020">
    <property type="entry name" value="Terpene_Cyclase_Like_2"/>
    <property type="match status" value="1"/>
</dbReference>
<evidence type="ECO:0000256" key="1">
    <source>
        <dbReference type="ARBA" id="ARBA00023239"/>
    </source>
</evidence>
<gene>
    <name evidence="3" type="ORF">GCM10010211_82050</name>
</gene>
<name>A0ABQ2VNK2_9ACTN</name>
<evidence type="ECO:0000313" key="3">
    <source>
        <dbReference type="EMBL" id="GGV02314.1"/>
    </source>
</evidence>
<dbReference type="SUPFAM" id="SSF48576">
    <property type="entry name" value="Terpenoid synthases"/>
    <property type="match status" value="1"/>
</dbReference>